<feature type="transmembrane region" description="Helical" evidence="6">
    <location>
        <begin position="251"/>
        <end position="274"/>
    </location>
</feature>
<evidence type="ECO:0000256" key="1">
    <source>
        <dbReference type="ARBA" id="ARBA00004141"/>
    </source>
</evidence>
<reference evidence="8 10" key="1">
    <citation type="submission" date="2020-01" db="EMBL/GenBank/DDBJ databases">
        <authorList>
            <consortium name="DOE Joint Genome Institute"/>
            <person name="Haridas S."/>
            <person name="Albert R."/>
            <person name="Binder M."/>
            <person name="Bloem J."/>
            <person name="Labutti K."/>
            <person name="Salamov A."/>
            <person name="Andreopoulos B."/>
            <person name="Baker S.E."/>
            <person name="Barry K."/>
            <person name="Bills G."/>
            <person name="Bluhm B.H."/>
            <person name="Cannon C."/>
            <person name="Castanera R."/>
            <person name="Culley D.E."/>
            <person name="Daum C."/>
            <person name="Ezra D."/>
            <person name="Gonzalez J.B."/>
            <person name="Henrissat B."/>
            <person name="Kuo A."/>
            <person name="Liang C."/>
            <person name="Lipzen A."/>
            <person name="Lutzoni F."/>
            <person name="Magnuson J."/>
            <person name="Mondo S."/>
            <person name="Nolan M."/>
            <person name="Ohm R."/>
            <person name="Pangilinan J."/>
            <person name="Park H.-J."/>
            <person name="Ramirez L."/>
            <person name="Alfaro M."/>
            <person name="Sun H."/>
            <person name="Tritt A."/>
            <person name="Yoshinaga Y."/>
            <person name="Zwiers L.-H."/>
            <person name="Turgeon B.G."/>
            <person name="Goodwin S.B."/>
            <person name="Spatafora J.W."/>
            <person name="Crous P.W."/>
            <person name="Grigoriev I.V."/>
        </authorList>
    </citation>
    <scope>NUCLEOTIDE SEQUENCE</scope>
    <source>
        <strain evidence="8 10">CBS 781.70</strain>
    </source>
</reference>
<sequence>MSSNDYVTYNRLLGTGVAMITLTTIVIISRFGIRIWKGVWWQAEDILIFLAYAVFVSLAGMYLSINHLLQRIYAVTTGREALYETIENDSRYLTRIMFPCTMMLWVSLWLVKASFLVWYRRLMKGIKKQMRLWWVVVILSAVMLIGAIVSEFTSCKSLSAWFTPGECQSPRDIKAQLASLWYSYAVDVITDIMVMLLPIGLIWNIQISRSQKISLVGIFSLGIICIIMATIRVVQLRTHNPDSSPAPPWLAFWGIIETATAVIIGCLPAFAVFYRTVRSNHKGYEGGYGGYSNRYREGYGDDSSHFPSGAGTTGSSAPRHIKLESMASKPTRTGNSFWVESSTSQEHLAKPGEIVVTTNVRQTHSSDS</sequence>
<dbReference type="GeneID" id="54423622"/>
<dbReference type="AlphaFoldDB" id="A0A6G1G139"/>
<keyword evidence="4 6" id="KW-0472">Membrane</keyword>
<evidence type="ECO:0000313" key="10">
    <source>
        <dbReference type="RefSeq" id="XP_033533458.1"/>
    </source>
</evidence>
<gene>
    <name evidence="8 10" type="ORF">P152DRAFT_52543</name>
</gene>
<comment type="similarity">
    <text evidence="5">Belongs to the SAT4 family.</text>
</comment>
<dbReference type="OrthoDB" id="2988756at2759"/>
<organism evidence="8">
    <name type="scientific">Eremomyces bilateralis CBS 781.70</name>
    <dbReference type="NCBI Taxonomy" id="1392243"/>
    <lineage>
        <taxon>Eukaryota</taxon>
        <taxon>Fungi</taxon>
        <taxon>Dikarya</taxon>
        <taxon>Ascomycota</taxon>
        <taxon>Pezizomycotina</taxon>
        <taxon>Dothideomycetes</taxon>
        <taxon>Dothideomycetes incertae sedis</taxon>
        <taxon>Eremomycetales</taxon>
        <taxon>Eremomycetaceae</taxon>
        <taxon>Eremomyces</taxon>
    </lineage>
</organism>
<evidence type="ECO:0000313" key="9">
    <source>
        <dbReference type="Proteomes" id="UP000504638"/>
    </source>
</evidence>
<name>A0A6G1G139_9PEZI</name>
<feature type="domain" description="Rhodopsin" evidence="7">
    <location>
        <begin position="30"/>
        <end position="273"/>
    </location>
</feature>
<evidence type="ECO:0000256" key="6">
    <source>
        <dbReference type="SAM" id="Phobius"/>
    </source>
</evidence>
<feature type="transmembrane region" description="Helical" evidence="6">
    <location>
        <begin position="96"/>
        <end position="119"/>
    </location>
</feature>
<dbReference type="GO" id="GO:0016020">
    <property type="term" value="C:membrane"/>
    <property type="evidence" value="ECO:0007669"/>
    <property type="project" value="UniProtKB-SubCell"/>
</dbReference>
<evidence type="ECO:0000256" key="3">
    <source>
        <dbReference type="ARBA" id="ARBA00022989"/>
    </source>
</evidence>
<reference evidence="10" key="3">
    <citation type="submission" date="2025-04" db="UniProtKB">
        <authorList>
            <consortium name="RefSeq"/>
        </authorList>
    </citation>
    <scope>IDENTIFICATION</scope>
    <source>
        <strain evidence="10">CBS 781.70</strain>
    </source>
</reference>
<keyword evidence="3 6" id="KW-1133">Transmembrane helix</keyword>
<feature type="transmembrane region" description="Helical" evidence="6">
    <location>
        <begin position="12"/>
        <end position="33"/>
    </location>
</feature>
<evidence type="ECO:0000256" key="5">
    <source>
        <dbReference type="ARBA" id="ARBA00038359"/>
    </source>
</evidence>
<dbReference type="Proteomes" id="UP000504638">
    <property type="component" value="Unplaced"/>
</dbReference>
<dbReference type="PANTHER" id="PTHR33048:SF146">
    <property type="entry name" value="INTEGRAL MEMBRANE PROTEIN"/>
    <property type="match status" value="1"/>
</dbReference>
<dbReference type="EMBL" id="ML975160">
    <property type="protein sequence ID" value="KAF1811827.1"/>
    <property type="molecule type" value="Genomic_DNA"/>
</dbReference>
<dbReference type="RefSeq" id="XP_033533458.1">
    <property type="nucleotide sequence ID" value="XM_033683052.1"/>
</dbReference>
<protein>
    <recommendedName>
        <fullName evidence="7">Rhodopsin domain-containing protein</fullName>
    </recommendedName>
</protein>
<keyword evidence="2 6" id="KW-0812">Transmembrane</keyword>
<feature type="transmembrane region" description="Helical" evidence="6">
    <location>
        <begin position="45"/>
        <end position="65"/>
    </location>
</feature>
<comment type="subcellular location">
    <subcellularLocation>
        <location evidence="1">Membrane</location>
        <topology evidence="1">Multi-pass membrane protein</topology>
    </subcellularLocation>
</comment>
<proteinExistence type="inferred from homology"/>
<keyword evidence="9" id="KW-1185">Reference proteome</keyword>
<evidence type="ECO:0000313" key="8">
    <source>
        <dbReference type="EMBL" id="KAF1811827.1"/>
    </source>
</evidence>
<evidence type="ECO:0000256" key="2">
    <source>
        <dbReference type="ARBA" id="ARBA00022692"/>
    </source>
</evidence>
<accession>A0A6G1G139</accession>
<feature type="transmembrane region" description="Helical" evidence="6">
    <location>
        <begin position="213"/>
        <end position="231"/>
    </location>
</feature>
<dbReference type="PANTHER" id="PTHR33048">
    <property type="entry name" value="PTH11-LIKE INTEGRAL MEMBRANE PROTEIN (AFU_ORTHOLOGUE AFUA_5G11245)"/>
    <property type="match status" value="1"/>
</dbReference>
<dbReference type="InterPro" id="IPR052337">
    <property type="entry name" value="SAT4-like"/>
</dbReference>
<feature type="transmembrane region" description="Helical" evidence="6">
    <location>
        <begin position="181"/>
        <end position="201"/>
    </location>
</feature>
<reference evidence="10" key="2">
    <citation type="submission" date="2020-04" db="EMBL/GenBank/DDBJ databases">
        <authorList>
            <consortium name="NCBI Genome Project"/>
        </authorList>
    </citation>
    <scope>NUCLEOTIDE SEQUENCE</scope>
    <source>
        <strain evidence="10">CBS 781.70</strain>
    </source>
</reference>
<feature type="transmembrane region" description="Helical" evidence="6">
    <location>
        <begin position="131"/>
        <end position="149"/>
    </location>
</feature>
<evidence type="ECO:0000256" key="4">
    <source>
        <dbReference type="ARBA" id="ARBA00023136"/>
    </source>
</evidence>
<evidence type="ECO:0000259" key="7">
    <source>
        <dbReference type="Pfam" id="PF20684"/>
    </source>
</evidence>
<dbReference type="Pfam" id="PF20684">
    <property type="entry name" value="Fung_rhodopsin"/>
    <property type="match status" value="1"/>
</dbReference>
<dbReference type="InterPro" id="IPR049326">
    <property type="entry name" value="Rhodopsin_dom_fungi"/>
</dbReference>